<dbReference type="PROSITE" id="PS50158">
    <property type="entry name" value="ZF_CCHC"/>
    <property type="match status" value="1"/>
</dbReference>
<dbReference type="SMART" id="SM00343">
    <property type="entry name" value="ZnF_C2HC"/>
    <property type="match status" value="1"/>
</dbReference>
<proteinExistence type="predicted"/>
<dbReference type="AlphaFoldDB" id="A0A8B6BY03"/>
<evidence type="ECO:0000256" key="2">
    <source>
        <dbReference type="SAM" id="MobiDB-lite"/>
    </source>
</evidence>
<feature type="region of interest" description="Disordered" evidence="2">
    <location>
        <begin position="160"/>
        <end position="201"/>
    </location>
</feature>
<dbReference type="Proteomes" id="UP000596742">
    <property type="component" value="Unassembled WGS sequence"/>
</dbReference>
<sequence>MSDNEKNPNSEDMDEDLVEDTVGEEVSNADLLSLMKTYMNNKIAGLEKNLNDSTHSLAKNVKKSENNFKFKGNKVQFDLNVDVLDNLDSAISCIEKKRPNKAISYLEDSKELLNKRNKHIRIAYKSEKGWQTVSEYLSDELASDSEDEKRIRAADSRAVKKLKAAKTEKQQHGRKRPAEAAGSSYQQAHSGGNSGGNGLQLQPFRARASAGGAQGQQSHAKPSDVCYKCGFYGHWARECRRQSKNRVTRAPPS</sequence>
<gene>
    <name evidence="4" type="ORF">MGAL_10B023732</name>
</gene>
<dbReference type="OrthoDB" id="5990277at2759"/>
<feature type="domain" description="CCHC-type" evidence="3">
    <location>
        <begin position="226"/>
        <end position="241"/>
    </location>
</feature>
<keyword evidence="5" id="KW-1185">Reference proteome</keyword>
<keyword evidence="1" id="KW-0862">Zinc</keyword>
<evidence type="ECO:0000259" key="3">
    <source>
        <dbReference type="PROSITE" id="PS50158"/>
    </source>
</evidence>
<evidence type="ECO:0000256" key="1">
    <source>
        <dbReference type="PROSITE-ProRule" id="PRU00047"/>
    </source>
</evidence>
<accession>A0A8B6BY03</accession>
<evidence type="ECO:0000313" key="5">
    <source>
        <dbReference type="Proteomes" id="UP000596742"/>
    </source>
</evidence>
<reference evidence="4" key="1">
    <citation type="submission" date="2018-11" db="EMBL/GenBank/DDBJ databases">
        <authorList>
            <person name="Alioto T."/>
            <person name="Alioto T."/>
        </authorList>
    </citation>
    <scope>NUCLEOTIDE SEQUENCE</scope>
</reference>
<dbReference type="GO" id="GO:0003676">
    <property type="term" value="F:nucleic acid binding"/>
    <property type="evidence" value="ECO:0007669"/>
    <property type="project" value="InterPro"/>
</dbReference>
<dbReference type="InterPro" id="IPR036875">
    <property type="entry name" value="Znf_CCHC_sf"/>
</dbReference>
<dbReference type="SUPFAM" id="SSF57756">
    <property type="entry name" value="Retrovirus zinc finger-like domains"/>
    <property type="match status" value="1"/>
</dbReference>
<evidence type="ECO:0000313" key="4">
    <source>
        <dbReference type="EMBL" id="VDH97549.1"/>
    </source>
</evidence>
<dbReference type="Pfam" id="PF00098">
    <property type="entry name" value="zf-CCHC"/>
    <property type="match status" value="1"/>
</dbReference>
<keyword evidence="1" id="KW-0863">Zinc-finger</keyword>
<organism evidence="4 5">
    <name type="scientific">Mytilus galloprovincialis</name>
    <name type="common">Mediterranean mussel</name>
    <dbReference type="NCBI Taxonomy" id="29158"/>
    <lineage>
        <taxon>Eukaryota</taxon>
        <taxon>Metazoa</taxon>
        <taxon>Spiralia</taxon>
        <taxon>Lophotrochozoa</taxon>
        <taxon>Mollusca</taxon>
        <taxon>Bivalvia</taxon>
        <taxon>Autobranchia</taxon>
        <taxon>Pteriomorphia</taxon>
        <taxon>Mytilida</taxon>
        <taxon>Mytiloidea</taxon>
        <taxon>Mytilidae</taxon>
        <taxon>Mytilinae</taxon>
        <taxon>Mytilus</taxon>
    </lineage>
</organism>
<keyword evidence="1" id="KW-0479">Metal-binding</keyword>
<dbReference type="InterPro" id="IPR001878">
    <property type="entry name" value="Znf_CCHC"/>
</dbReference>
<protein>
    <recommendedName>
        <fullName evidence="3">CCHC-type domain-containing protein</fullName>
    </recommendedName>
</protein>
<dbReference type="GO" id="GO:0008270">
    <property type="term" value="F:zinc ion binding"/>
    <property type="evidence" value="ECO:0007669"/>
    <property type="project" value="UniProtKB-KW"/>
</dbReference>
<dbReference type="Gene3D" id="4.10.60.10">
    <property type="entry name" value="Zinc finger, CCHC-type"/>
    <property type="match status" value="1"/>
</dbReference>
<dbReference type="EMBL" id="UYJE01000908">
    <property type="protein sequence ID" value="VDH97549.1"/>
    <property type="molecule type" value="Genomic_DNA"/>
</dbReference>
<comment type="caution">
    <text evidence="4">The sequence shown here is derived from an EMBL/GenBank/DDBJ whole genome shotgun (WGS) entry which is preliminary data.</text>
</comment>
<name>A0A8B6BY03_MYTGA</name>